<organism evidence="1 2">
    <name type="scientific">Alectoria fallacina</name>
    <dbReference type="NCBI Taxonomy" id="1903189"/>
    <lineage>
        <taxon>Eukaryota</taxon>
        <taxon>Fungi</taxon>
        <taxon>Dikarya</taxon>
        <taxon>Ascomycota</taxon>
        <taxon>Pezizomycotina</taxon>
        <taxon>Lecanoromycetes</taxon>
        <taxon>OSLEUM clade</taxon>
        <taxon>Lecanoromycetidae</taxon>
        <taxon>Lecanorales</taxon>
        <taxon>Lecanorineae</taxon>
        <taxon>Parmeliaceae</taxon>
        <taxon>Alectoria</taxon>
    </lineage>
</organism>
<evidence type="ECO:0000313" key="2">
    <source>
        <dbReference type="Proteomes" id="UP000664203"/>
    </source>
</evidence>
<dbReference type="Gene3D" id="3.40.390.10">
    <property type="entry name" value="Collagenase (Catalytic Domain)"/>
    <property type="match status" value="1"/>
</dbReference>
<dbReference type="OrthoDB" id="5427728at2759"/>
<comment type="caution">
    <text evidence="1">The sequence shown here is derived from an EMBL/GenBank/DDBJ whole genome shotgun (WGS) entry which is preliminary data.</text>
</comment>
<dbReference type="InterPro" id="IPR024079">
    <property type="entry name" value="MetalloPept_cat_dom_sf"/>
</dbReference>
<dbReference type="Proteomes" id="UP000664203">
    <property type="component" value="Unassembled WGS sequence"/>
</dbReference>
<reference evidence="1" key="1">
    <citation type="submission" date="2021-03" db="EMBL/GenBank/DDBJ databases">
        <authorList>
            <person name="Tagirdzhanova G."/>
        </authorList>
    </citation>
    <scope>NUCLEOTIDE SEQUENCE</scope>
</reference>
<name>A0A8H3FCS2_9LECA</name>
<dbReference type="EMBL" id="CAJPDR010000127">
    <property type="protein sequence ID" value="CAF9919648.1"/>
    <property type="molecule type" value="Genomic_DNA"/>
</dbReference>
<accession>A0A8H3FCS2</accession>
<proteinExistence type="predicted"/>
<evidence type="ECO:0000313" key="1">
    <source>
        <dbReference type="EMBL" id="CAF9919648.1"/>
    </source>
</evidence>
<dbReference type="GO" id="GO:0008237">
    <property type="term" value="F:metallopeptidase activity"/>
    <property type="evidence" value="ECO:0007669"/>
    <property type="project" value="InterPro"/>
</dbReference>
<protein>
    <submittedName>
        <fullName evidence="1">Uncharacterized protein</fullName>
    </submittedName>
</protein>
<keyword evidence="2" id="KW-1185">Reference proteome</keyword>
<dbReference type="AlphaFoldDB" id="A0A8H3FCS2"/>
<gene>
    <name evidence="1" type="ORF">ALECFALPRED_001248</name>
</gene>
<sequence length="279" mass="30150">MVMTGQYSIVNCAGNTSLVVNLFNKLYSALLPVIQDAGSPAPSPAYTAFFKDPSYAPFISALFQNITTGVPLTPPAPYSFNGAATILCVTAPEQFTYSIDGPRDAYTDCLANPTTTSYYPGFLPPKQYIVLCPSFFTSNIVSIPPPSNCLTVTTYINRFRGNGLSLSGYKMWILLVMITHYYLYASTGLVNITSTNDVNKCFRLGAEESSLNVNNYAYYAASIYGNCKDFPIPLANGRELLEIDVEDPSDNGPDVASPATVTFIATDLEIGVEDTTGTP</sequence>